<dbReference type="AlphaFoldDB" id="A0A8S3HYA2"/>
<reference evidence="1" key="1">
    <citation type="submission" date="2021-02" db="EMBL/GenBank/DDBJ databases">
        <authorList>
            <person name="Nowell W R."/>
        </authorList>
    </citation>
    <scope>NUCLEOTIDE SEQUENCE</scope>
</reference>
<sequence>MLRKLCDTENESSNCIAFILAPLEVSQPLSDIHVLLGQPGTLTLTCDGFPVPKVTWYVLQRHRIEKYYKA</sequence>
<dbReference type="InterPro" id="IPR036179">
    <property type="entry name" value="Ig-like_dom_sf"/>
</dbReference>
<dbReference type="InterPro" id="IPR013783">
    <property type="entry name" value="Ig-like_fold"/>
</dbReference>
<evidence type="ECO:0000313" key="2">
    <source>
        <dbReference type="Proteomes" id="UP000676336"/>
    </source>
</evidence>
<dbReference type="Gene3D" id="2.60.40.10">
    <property type="entry name" value="Immunoglobulins"/>
    <property type="match status" value="1"/>
</dbReference>
<evidence type="ECO:0000313" key="1">
    <source>
        <dbReference type="EMBL" id="CAF5189402.1"/>
    </source>
</evidence>
<gene>
    <name evidence="1" type="ORF">SMN809_LOCUS71704</name>
</gene>
<organism evidence="1 2">
    <name type="scientific">Rotaria magnacalcarata</name>
    <dbReference type="NCBI Taxonomy" id="392030"/>
    <lineage>
        <taxon>Eukaryota</taxon>
        <taxon>Metazoa</taxon>
        <taxon>Spiralia</taxon>
        <taxon>Gnathifera</taxon>
        <taxon>Rotifera</taxon>
        <taxon>Eurotatoria</taxon>
        <taxon>Bdelloidea</taxon>
        <taxon>Philodinida</taxon>
        <taxon>Philodinidae</taxon>
        <taxon>Rotaria</taxon>
    </lineage>
</organism>
<dbReference type="EMBL" id="CAJOBI010324165">
    <property type="protein sequence ID" value="CAF5189402.1"/>
    <property type="molecule type" value="Genomic_DNA"/>
</dbReference>
<comment type="caution">
    <text evidence="1">The sequence shown here is derived from an EMBL/GenBank/DDBJ whole genome shotgun (WGS) entry which is preliminary data.</text>
</comment>
<proteinExistence type="predicted"/>
<dbReference type="Proteomes" id="UP000676336">
    <property type="component" value="Unassembled WGS sequence"/>
</dbReference>
<dbReference type="SUPFAM" id="SSF48726">
    <property type="entry name" value="Immunoglobulin"/>
    <property type="match status" value="1"/>
</dbReference>
<name>A0A8S3HYA2_9BILA</name>
<accession>A0A8S3HYA2</accession>
<protein>
    <submittedName>
        <fullName evidence="1">Uncharacterized protein</fullName>
    </submittedName>
</protein>